<dbReference type="PANTHER" id="PTHR33372:SF2">
    <property type="entry name" value="PROTEIN CHAPERONE-LIKE PROTEIN OF POR1, CHLOROPLASTIC"/>
    <property type="match status" value="1"/>
</dbReference>
<evidence type="ECO:0000259" key="2">
    <source>
        <dbReference type="PROSITE" id="PS50076"/>
    </source>
</evidence>
<comment type="caution">
    <text evidence="3">The sequence shown here is derived from an EMBL/GenBank/DDBJ whole genome shotgun (WGS) entry which is preliminary data.</text>
</comment>
<keyword evidence="1" id="KW-0472">Membrane</keyword>
<dbReference type="InterPro" id="IPR021788">
    <property type="entry name" value="CPP1-like"/>
</dbReference>
<dbReference type="PANTHER" id="PTHR33372">
    <property type="match status" value="1"/>
</dbReference>
<evidence type="ECO:0000313" key="4">
    <source>
        <dbReference type="Proteomes" id="UP000032452"/>
    </source>
</evidence>
<gene>
    <name evidence="3" type="ORF">UH38_18170</name>
</gene>
<dbReference type="AlphaFoldDB" id="A0A0D8ZNK2"/>
<dbReference type="EMBL" id="JYON01000023">
    <property type="protein sequence ID" value="KJH70393.1"/>
    <property type="molecule type" value="Genomic_DNA"/>
</dbReference>
<feature type="transmembrane region" description="Helical" evidence="1">
    <location>
        <begin position="157"/>
        <end position="178"/>
    </location>
</feature>
<feature type="transmembrane region" description="Helical" evidence="1">
    <location>
        <begin position="128"/>
        <end position="145"/>
    </location>
</feature>
<sequence>MSEQNYYQKLGVKQDATFDEIQEARNRLVQEHHGDSEQLELVEAAYDAILMERLRMRQEGKIKVPEGIKFAERLTQAPPKQIVPPIKQSAPWLQRSIDTPSLTDILLPGSLFIGLSALSAIYTTAGAQLLQIELIIGVGLSLFFLTRKEQNFGRAVLLTGVGLAVGLIFGGVLANLLQAQLTQVNLGTEQFSAIVTFCLLWLISSFLR</sequence>
<dbReference type="RefSeq" id="WP_045056106.1">
    <property type="nucleotide sequence ID" value="NZ_CAWMDP010000015.1"/>
</dbReference>
<dbReference type="SUPFAM" id="SSF46565">
    <property type="entry name" value="Chaperone J-domain"/>
    <property type="match status" value="1"/>
</dbReference>
<dbReference type="Pfam" id="PF11833">
    <property type="entry name" value="CPP1-like"/>
    <property type="match status" value="1"/>
</dbReference>
<proteinExistence type="predicted"/>
<dbReference type="InterPro" id="IPR001623">
    <property type="entry name" value="DnaJ_domain"/>
</dbReference>
<reference evidence="3 4" key="1">
    <citation type="submission" date="2015-02" db="EMBL/GenBank/DDBJ databases">
        <title>Draft genome of a novel marine cyanobacterium (Chroococcales) isolated from South Atlantic Ocean.</title>
        <authorList>
            <person name="Rigonato J."/>
            <person name="Alvarenga D.O."/>
            <person name="Branco L.H."/>
            <person name="Varani A.M."/>
            <person name="Brandini F.P."/>
            <person name="Fiore M.F."/>
        </authorList>
    </citation>
    <scope>NUCLEOTIDE SEQUENCE [LARGE SCALE GENOMIC DNA]</scope>
    <source>
        <strain evidence="3 4">CENA595</strain>
    </source>
</reference>
<keyword evidence="1" id="KW-1133">Transmembrane helix</keyword>
<feature type="transmembrane region" description="Helical" evidence="1">
    <location>
        <begin position="190"/>
        <end position="207"/>
    </location>
</feature>
<dbReference type="InterPro" id="IPR036869">
    <property type="entry name" value="J_dom_sf"/>
</dbReference>
<feature type="transmembrane region" description="Helical" evidence="1">
    <location>
        <begin position="105"/>
        <end position="122"/>
    </location>
</feature>
<dbReference type="PROSITE" id="PS50076">
    <property type="entry name" value="DNAJ_2"/>
    <property type="match status" value="1"/>
</dbReference>
<dbReference type="OrthoDB" id="483084at2"/>
<dbReference type="Proteomes" id="UP000032452">
    <property type="component" value="Unassembled WGS sequence"/>
</dbReference>
<accession>A0A0D8ZNK2</accession>
<evidence type="ECO:0000256" key="1">
    <source>
        <dbReference type="SAM" id="Phobius"/>
    </source>
</evidence>
<dbReference type="Gene3D" id="1.10.287.110">
    <property type="entry name" value="DnaJ domain"/>
    <property type="match status" value="1"/>
</dbReference>
<feature type="domain" description="J" evidence="2">
    <location>
        <begin position="5"/>
        <end position="54"/>
    </location>
</feature>
<dbReference type="STRING" id="1618023.UH38_18170"/>
<protein>
    <submittedName>
        <fullName evidence="3">Molecular chaperone DnaJ</fullName>
    </submittedName>
</protein>
<evidence type="ECO:0000313" key="3">
    <source>
        <dbReference type="EMBL" id="KJH70393.1"/>
    </source>
</evidence>
<keyword evidence="1" id="KW-0812">Transmembrane</keyword>
<keyword evidence="4" id="KW-1185">Reference proteome</keyword>
<name>A0A0D8ZNK2_9CYAN</name>
<organism evidence="3 4">
    <name type="scientific">Aliterella atlantica CENA595</name>
    <dbReference type="NCBI Taxonomy" id="1618023"/>
    <lineage>
        <taxon>Bacteria</taxon>
        <taxon>Bacillati</taxon>
        <taxon>Cyanobacteriota</taxon>
        <taxon>Cyanophyceae</taxon>
        <taxon>Chroococcidiopsidales</taxon>
        <taxon>Aliterellaceae</taxon>
        <taxon>Aliterella</taxon>
    </lineage>
</organism>